<dbReference type="Gene3D" id="3.40.50.300">
    <property type="entry name" value="P-loop containing nucleotide triphosphate hydrolases"/>
    <property type="match status" value="1"/>
</dbReference>
<evidence type="ECO:0000256" key="4">
    <source>
        <dbReference type="ARBA" id="ARBA00023163"/>
    </source>
</evidence>
<dbReference type="InterPro" id="IPR019734">
    <property type="entry name" value="TPR_rpt"/>
</dbReference>
<dbReference type="AlphaFoldDB" id="A0A428W3P3"/>
<dbReference type="Pfam" id="PF03704">
    <property type="entry name" value="BTAD"/>
    <property type="match status" value="1"/>
</dbReference>
<evidence type="ECO:0000256" key="6">
    <source>
        <dbReference type="PROSITE-ProRule" id="PRU01091"/>
    </source>
</evidence>
<dbReference type="SUPFAM" id="SSF48452">
    <property type="entry name" value="TPR-like"/>
    <property type="match status" value="3"/>
</dbReference>
<dbReference type="PROSITE" id="PS51755">
    <property type="entry name" value="OMPR_PHOB"/>
    <property type="match status" value="1"/>
</dbReference>
<dbReference type="GO" id="GO:0000160">
    <property type="term" value="P:phosphorelay signal transduction system"/>
    <property type="evidence" value="ECO:0007669"/>
    <property type="project" value="InterPro"/>
</dbReference>
<evidence type="ECO:0000313" key="9">
    <source>
        <dbReference type="Proteomes" id="UP000286716"/>
    </source>
</evidence>
<comment type="caution">
    <text evidence="8">The sequence shown here is derived from an EMBL/GenBank/DDBJ whole genome shotgun (WGS) entry which is preliminary data.</text>
</comment>
<comment type="similarity">
    <text evidence="1">Belongs to the AfsR/DnrI/RedD regulatory family.</text>
</comment>
<dbReference type="SUPFAM" id="SSF46894">
    <property type="entry name" value="C-terminal effector domain of the bipartite response regulators"/>
    <property type="match status" value="1"/>
</dbReference>
<dbReference type="GO" id="GO:0003677">
    <property type="term" value="F:DNA binding"/>
    <property type="evidence" value="ECO:0007669"/>
    <property type="project" value="UniProtKB-UniRule"/>
</dbReference>
<organism evidence="8 9">
    <name type="scientific">Amycolatopsis balhimycina DSM 5908</name>
    <dbReference type="NCBI Taxonomy" id="1081091"/>
    <lineage>
        <taxon>Bacteria</taxon>
        <taxon>Bacillati</taxon>
        <taxon>Actinomycetota</taxon>
        <taxon>Actinomycetes</taxon>
        <taxon>Pseudonocardiales</taxon>
        <taxon>Pseudonocardiaceae</taxon>
        <taxon>Amycolatopsis</taxon>
    </lineage>
</organism>
<dbReference type="GO" id="GO:0006355">
    <property type="term" value="P:regulation of DNA-templated transcription"/>
    <property type="evidence" value="ECO:0007669"/>
    <property type="project" value="InterPro"/>
</dbReference>
<dbReference type="Pfam" id="PF00931">
    <property type="entry name" value="NB-ARC"/>
    <property type="match status" value="1"/>
</dbReference>
<dbReference type="SMART" id="SM00862">
    <property type="entry name" value="Trans_reg_C"/>
    <property type="match status" value="1"/>
</dbReference>
<accession>A0A428W3P3</accession>
<evidence type="ECO:0000259" key="7">
    <source>
        <dbReference type="PROSITE" id="PS51755"/>
    </source>
</evidence>
<dbReference type="Pfam" id="PF13374">
    <property type="entry name" value="TPR_10"/>
    <property type="match status" value="1"/>
</dbReference>
<dbReference type="CDD" id="cd15831">
    <property type="entry name" value="BTAD"/>
    <property type="match status" value="1"/>
</dbReference>
<evidence type="ECO:0000256" key="3">
    <source>
        <dbReference type="ARBA" id="ARBA00023125"/>
    </source>
</evidence>
<feature type="DNA-binding region" description="OmpR/PhoB-type" evidence="6">
    <location>
        <begin position="3"/>
        <end position="109"/>
    </location>
</feature>
<dbReference type="Gene3D" id="1.10.10.10">
    <property type="entry name" value="Winged helix-like DNA-binding domain superfamily/Winged helix DNA-binding domain"/>
    <property type="match status" value="1"/>
</dbReference>
<keyword evidence="3 6" id="KW-0238">DNA-binding</keyword>
<keyword evidence="4" id="KW-0804">Transcription</keyword>
<dbReference type="Gene3D" id="1.25.40.10">
    <property type="entry name" value="Tetratricopeptide repeat domain"/>
    <property type="match status" value="3"/>
</dbReference>
<keyword evidence="9" id="KW-1185">Reference proteome</keyword>
<dbReference type="Pfam" id="PF13424">
    <property type="entry name" value="TPR_12"/>
    <property type="match status" value="3"/>
</dbReference>
<dbReference type="PRINTS" id="PR00364">
    <property type="entry name" value="DISEASERSIST"/>
</dbReference>
<dbReference type="PANTHER" id="PTHR35807:SF1">
    <property type="entry name" value="TRANSCRIPTIONAL REGULATOR REDD"/>
    <property type="match status" value="1"/>
</dbReference>
<feature type="domain" description="OmpR/PhoB-type" evidence="7">
    <location>
        <begin position="3"/>
        <end position="109"/>
    </location>
</feature>
<dbReference type="InterPro" id="IPR027417">
    <property type="entry name" value="P-loop_NTPase"/>
</dbReference>
<name>A0A428W3P3_AMYBA</name>
<reference evidence="8 9" key="1">
    <citation type="submission" date="2018-05" db="EMBL/GenBank/DDBJ databases">
        <title>Evolution of GPA BGCs.</title>
        <authorList>
            <person name="Waglechner N."/>
            <person name="Wright G.D."/>
        </authorList>
    </citation>
    <scope>NUCLEOTIDE SEQUENCE [LARGE SCALE GENOMIC DNA]</scope>
    <source>
        <strain evidence="8 9">DSM 5908</strain>
    </source>
</reference>
<evidence type="ECO:0000256" key="2">
    <source>
        <dbReference type="ARBA" id="ARBA00023015"/>
    </source>
</evidence>
<sequence>MPGLARRVGGGEVVEIRLLGVVEVWDRGRRLPDLGTPQQRAVLAALAVDAGRPVMLQTLIDRIWDQAAPVAARPALYAHISRLRKTLNQAETVPQAGPVRQAGGYALDIDPDSVDLHRFHRLTTAARHSELLVAEQVRLLNEALGLWRGLPLADLPGEWAARMREDWNQQRLDGTVAWARAELRLGHYDEVIGPVRELLSEHPLTEPLTAILMRALVAAGRDSEALDRYSLTRSRLGDELGSDPGPELRALHAAILRGEPLSSAKSTLIPEPAPMRPPVPRQLPAHTPRFAGRANELAELETLLEKSTQDGVATVVITAINGTAGVGKTALALHWAHHVAERFPDGQLYVNLRGFDPTGTPARPGESLRGFLHGLGVHPEQIPTTVDAQAALYRSLTAERRLLVVLDNARDAEHLRPLLPAGPGCLVVVTSRNQLAGLTAQEGARLITLDVLTAEDALALLTRHLGHDRVAADPDAVTELIEQCARLPLALAIVAARATTYPSFALRVLVKELSDASTRLASLDTGDATTSIRTVFSWSYDHLSAEARRMFRLFGLHPGPHIALFAAARLADLDPARTRETLDELVQAQLLMQFTPGRYTCHDLLRAYAVNLSAAHDPEDDRSSAITRLFDHYLQTTASAMRFIHHPKDQYWSDVPPPAESASPIADLATADAWFTAERVNLSAIIAHAVTRGSYPDTARLAVILLFRCVELGDNYADSLTIYSHALRAAQDAGDHATEVYALTYIGIAHWQRGHYEQAINHHEHAITVSREIGNPVTEALALSYLGLVHWRQGNYRLATEDHQHALLLARGNDSAAAEAITLNFLGLVHSQQGQYSVAIERYQSAAAIGRRIGDRVVEAFAMNNCGVVHRRQGRYELATEQHRRSIAISRDIGDRMGEAFALNNLGVVHIQQGHYGPAVEHLQQALAAFRETGFVLGETLATNNIGIVLCRQGHYAQAAEHHRQALAAARDIGDRAAEPQMLNNLGESCLASGFLDQARINYMAALALATELGDPYEQAHACHGAAKYDLAVGDRLQAQRHVRQALALFVDLDVPDANAARDTLATLDRSRAAQNGH</sequence>
<dbReference type="EMBL" id="QHHU01000066">
    <property type="protein sequence ID" value="RSM37689.1"/>
    <property type="molecule type" value="Genomic_DNA"/>
</dbReference>
<dbReference type="SUPFAM" id="SSF52540">
    <property type="entry name" value="P-loop containing nucleoside triphosphate hydrolases"/>
    <property type="match status" value="1"/>
</dbReference>
<evidence type="ECO:0000313" key="8">
    <source>
        <dbReference type="EMBL" id="RSM37689.1"/>
    </source>
</evidence>
<dbReference type="InterPro" id="IPR002182">
    <property type="entry name" value="NB-ARC"/>
</dbReference>
<dbReference type="InterPro" id="IPR001867">
    <property type="entry name" value="OmpR/PhoB-type_DNA-bd"/>
</dbReference>
<evidence type="ECO:0000256" key="5">
    <source>
        <dbReference type="PROSITE-ProRule" id="PRU00339"/>
    </source>
</evidence>
<dbReference type="InterPro" id="IPR005158">
    <property type="entry name" value="BTAD"/>
</dbReference>
<gene>
    <name evidence="8" type="ORF">DMA12_35705</name>
</gene>
<proteinExistence type="inferred from homology"/>
<dbReference type="Proteomes" id="UP000286716">
    <property type="component" value="Unassembled WGS sequence"/>
</dbReference>
<feature type="repeat" description="TPR" evidence="5">
    <location>
        <begin position="900"/>
        <end position="933"/>
    </location>
</feature>
<dbReference type="InterPro" id="IPR016032">
    <property type="entry name" value="Sig_transdc_resp-reg_C-effctor"/>
</dbReference>
<dbReference type="GO" id="GO:0043531">
    <property type="term" value="F:ADP binding"/>
    <property type="evidence" value="ECO:0007669"/>
    <property type="project" value="InterPro"/>
</dbReference>
<evidence type="ECO:0000256" key="1">
    <source>
        <dbReference type="ARBA" id="ARBA00005820"/>
    </source>
</evidence>
<dbReference type="PROSITE" id="PS50005">
    <property type="entry name" value="TPR"/>
    <property type="match status" value="1"/>
</dbReference>
<dbReference type="PANTHER" id="PTHR35807">
    <property type="entry name" value="TRANSCRIPTIONAL REGULATOR REDD-RELATED"/>
    <property type="match status" value="1"/>
</dbReference>
<dbReference type="InterPro" id="IPR051677">
    <property type="entry name" value="AfsR-DnrI-RedD_regulator"/>
</dbReference>
<keyword evidence="2" id="KW-0805">Transcription regulation</keyword>
<dbReference type="InterPro" id="IPR036388">
    <property type="entry name" value="WH-like_DNA-bd_sf"/>
</dbReference>
<dbReference type="SMART" id="SM00028">
    <property type="entry name" value="TPR"/>
    <property type="match status" value="7"/>
</dbReference>
<dbReference type="SMART" id="SM01043">
    <property type="entry name" value="BTAD"/>
    <property type="match status" value="1"/>
</dbReference>
<protein>
    <submittedName>
        <fullName evidence="8">AfsR family transcriptional regulator</fullName>
    </submittedName>
</protein>
<keyword evidence="5" id="KW-0802">TPR repeat</keyword>
<dbReference type="InterPro" id="IPR011990">
    <property type="entry name" value="TPR-like_helical_dom_sf"/>
</dbReference>
<dbReference type="Pfam" id="PF00486">
    <property type="entry name" value="Trans_reg_C"/>
    <property type="match status" value="1"/>
</dbReference>